<organism evidence="2 3">
    <name type="scientific">candidate division TA06 bacterium</name>
    <dbReference type="NCBI Taxonomy" id="2250710"/>
    <lineage>
        <taxon>Bacteria</taxon>
        <taxon>Bacteria division TA06</taxon>
    </lineage>
</organism>
<protein>
    <submittedName>
        <fullName evidence="2">HEPN domain-containing protein</fullName>
    </submittedName>
</protein>
<sequence>MALKFDIEKTVNYWLNGAEYDLETAEAMLKAKRYPYALFMGHLAVEKLLKALVVKKTENHAPYIHSLPVLAKKLGDDMPEEITDKLAGFMEFYQESRYPEEEMEFYKKCTAGFTAENFDEIKRVFKWLKAKL</sequence>
<dbReference type="Proteomes" id="UP000736328">
    <property type="component" value="Unassembled WGS sequence"/>
</dbReference>
<evidence type="ECO:0000313" key="2">
    <source>
        <dbReference type="EMBL" id="MBI4726190.1"/>
    </source>
</evidence>
<dbReference type="PROSITE" id="PS50910">
    <property type="entry name" value="HEPN"/>
    <property type="match status" value="1"/>
</dbReference>
<proteinExistence type="predicted"/>
<dbReference type="SMART" id="SM00748">
    <property type="entry name" value="HEPN"/>
    <property type="match status" value="1"/>
</dbReference>
<dbReference type="AlphaFoldDB" id="A0A933I7R5"/>
<evidence type="ECO:0000313" key="3">
    <source>
        <dbReference type="Proteomes" id="UP000736328"/>
    </source>
</evidence>
<gene>
    <name evidence="2" type="ORF">HY768_03025</name>
</gene>
<reference evidence="2" key="1">
    <citation type="submission" date="2020-07" db="EMBL/GenBank/DDBJ databases">
        <title>Huge and variable diversity of episymbiotic CPR bacteria and DPANN archaea in groundwater ecosystems.</title>
        <authorList>
            <person name="He C.Y."/>
            <person name="Keren R."/>
            <person name="Whittaker M."/>
            <person name="Farag I.F."/>
            <person name="Doudna J."/>
            <person name="Cate J.H.D."/>
            <person name="Banfield J.F."/>
        </authorList>
    </citation>
    <scope>NUCLEOTIDE SEQUENCE</scope>
    <source>
        <strain evidence="2">NC_groundwater_1520_Pr4_B-0.1um_53_5</strain>
    </source>
</reference>
<feature type="domain" description="HEPN" evidence="1">
    <location>
        <begin position="15"/>
        <end position="124"/>
    </location>
</feature>
<comment type="caution">
    <text evidence="2">The sequence shown here is derived from an EMBL/GenBank/DDBJ whole genome shotgun (WGS) entry which is preliminary data.</text>
</comment>
<name>A0A933I7R5_UNCT6</name>
<accession>A0A933I7R5</accession>
<dbReference type="Pfam" id="PF05168">
    <property type="entry name" value="HEPN"/>
    <property type="match status" value="1"/>
</dbReference>
<dbReference type="SUPFAM" id="SSF81593">
    <property type="entry name" value="Nucleotidyltransferase substrate binding subunit/domain"/>
    <property type="match status" value="1"/>
</dbReference>
<dbReference type="EMBL" id="JACQXR010000038">
    <property type="protein sequence ID" value="MBI4726190.1"/>
    <property type="molecule type" value="Genomic_DNA"/>
</dbReference>
<dbReference type="Gene3D" id="1.20.120.330">
    <property type="entry name" value="Nucleotidyltransferases domain 2"/>
    <property type="match status" value="1"/>
</dbReference>
<dbReference type="InterPro" id="IPR007842">
    <property type="entry name" value="HEPN_dom"/>
</dbReference>
<evidence type="ECO:0000259" key="1">
    <source>
        <dbReference type="PROSITE" id="PS50910"/>
    </source>
</evidence>